<dbReference type="InterPro" id="IPR028362">
    <property type="entry name" value="AlgI"/>
</dbReference>
<feature type="transmembrane region" description="Helical" evidence="8">
    <location>
        <begin position="316"/>
        <end position="333"/>
    </location>
</feature>
<evidence type="ECO:0000256" key="3">
    <source>
        <dbReference type="ARBA" id="ARBA00022475"/>
    </source>
</evidence>
<feature type="transmembrane region" description="Helical" evidence="8">
    <location>
        <begin position="413"/>
        <end position="432"/>
    </location>
</feature>
<dbReference type="InterPro" id="IPR024194">
    <property type="entry name" value="Ac/AlaTfrase_AlgI/DltB"/>
</dbReference>
<evidence type="ECO:0000256" key="6">
    <source>
        <dbReference type="ARBA" id="ARBA00023136"/>
    </source>
</evidence>
<dbReference type="PIRSF" id="PIRSF016636">
    <property type="entry name" value="AlgI_DltB"/>
    <property type="match status" value="1"/>
</dbReference>
<dbReference type="PANTHER" id="PTHR13285:SF18">
    <property type="entry name" value="PROTEIN-CYSTEINE N-PALMITOYLTRANSFERASE RASP"/>
    <property type="match status" value="1"/>
</dbReference>
<gene>
    <name evidence="9" type="ORF">EDD59_1322</name>
</gene>
<comment type="caution">
    <text evidence="9">The sequence shown here is derived from an EMBL/GenBank/DDBJ whole genome shotgun (WGS) entry which is preliminary data.</text>
</comment>
<dbReference type="PIRSF" id="PIRSF500217">
    <property type="entry name" value="AlgI"/>
    <property type="match status" value="1"/>
</dbReference>
<keyword evidence="7" id="KW-0012">Acyltransferase</keyword>
<dbReference type="Pfam" id="PF03062">
    <property type="entry name" value="MBOAT"/>
    <property type="match status" value="1"/>
</dbReference>
<feature type="transmembrane region" description="Helical" evidence="8">
    <location>
        <begin position="123"/>
        <end position="144"/>
    </location>
</feature>
<dbReference type="InterPro" id="IPR004299">
    <property type="entry name" value="MBOAT_fam"/>
</dbReference>
<feature type="transmembrane region" description="Helical" evidence="8">
    <location>
        <begin position="452"/>
        <end position="473"/>
    </location>
</feature>
<comment type="subcellular location">
    <subcellularLocation>
        <location evidence="1">Cell membrane</location>
        <topology evidence="1">Multi-pass membrane protein</topology>
    </subcellularLocation>
</comment>
<feature type="transmembrane region" description="Helical" evidence="8">
    <location>
        <begin position="6"/>
        <end position="26"/>
    </location>
</feature>
<protein>
    <submittedName>
        <fullName evidence="9">Alginate O-acetyltransferase complex protein AlgI</fullName>
    </submittedName>
</protein>
<keyword evidence="5 8" id="KW-1133">Transmembrane helix</keyword>
<proteinExistence type="inferred from homology"/>
<evidence type="ECO:0000256" key="4">
    <source>
        <dbReference type="ARBA" id="ARBA00022692"/>
    </source>
</evidence>
<dbReference type="EMBL" id="SLZZ01000032">
    <property type="protein sequence ID" value="TCS75010.1"/>
    <property type="molecule type" value="Genomic_DNA"/>
</dbReference>
<sequence>MPFTNFTFLFLFFPLCVGGYLVLWGIQKKMGKMNLRIGDIFLVLVSLVFYGWVGLDGILYLCVYIFLVYVMGKTIEKAAGSVDKFKIAVGIAVLILVGILYFYKYIDFTLQSLNDILQTDFNLFYLLVPLGISFITFSAISYVADIYRGDSTAGSLLDVALYISFFPKAVSGPIVLWKDFQPQIKARTKAWAVNDARFMYGLNRIMVGYAKKVLLADSFGAMVADIQQKLAGGMDIPTAWWCALLYMLQIYYDFAGYSDIALGLAELFGFRFKENFHFPYVSASITEFWRRWHISLGAWFREYIYIPLGGNRKGKIRTLVNLFIVFLVTGIWHGAGWNYILWGAINGVCMVTERCIRDKKFYLRIPYAVKWAVTMFVVLISWEIFRLTPLSEGAEVLKIMFGITKFSSVNFSFAYYFTPKMIILSVIGVLGATVFHKKCFHDIYTKVNESKLLFVVQEAILFGLMILAVMFMINSTYSPFIYFQY</sequence>
<keyword evidence="10" id="KW-1185">Reference proteome</keyword>
<evidence type="ECO:0000313" key="9">
    <source>
        <dbReference type="EMBL" id="TCS75010.1"/>
    </source>
</evidence>
<feature type="transmembrane region" description="Helical" evidence="8">
    <location>
        <begin position="58"/>
        <end position="75"/>
    </location>
</feature>
<dbReference type="OrthoDB" id="9805788at2"/>
<evidence type="ECO:0000256" key="5">
    <source>
        <dbReference type="ARBA" id="ARBA00022989"/>
    </source>
</evidence>
<dbReference type="GO" id="GO:0016746">
    <property type="term" value="F:acyltransferase activity"/>
    <property type="evidence" value="ECO:0007669"/>
    <property type="project" value="UniProtKB-KW"/>
</dbReference>
<keyword evidence="7 9" id="KW-0808">Transferase</keyword>
<dbReference type="AlphaFoldDB" id="A0A4R3K1F3"/>
<feature type="transmembrane region" description="Helical" evidence="8">
    <location>
        <begin position="87"/>
        <end position="103"/>
    </location>
</feature>
<organism evidence="9 10">
    <name type="scientific">Muricomes intestini</name>
    <dbReference type="NCBI Taxonomy" id="1796634"/>
    <lineage>
        <taxon>Bacteria</taxon>
        <taxon>Bacillati</taxon>
        <taxon>Bacillota</taxon>
        <taxon>Clostridia</taxon>
        <taxon>Lachnospirales</taxon>
        <taxon>Lachnospiraceae</taxon>
        <taxon>Muricomes</taxon>
    </lineage>
</organism>
<dbReference type="GO" id="GO:0005886">
    <property type="term" value="C:plasma membrane"/>
    <property type="evidence" value="ECO:0007669"/>
    <property type="project" value="UniProtKB-SubCell"/>
</dbReference>
<dbReference type="Proteomes" id="UP000295726">
    <property type="component" value="Unassembled WGS sequence"/>
</dbReference>
<keyword evidence="3 7" id="KW-1003">Cell membrane</keyword>
<dbReference type="PANTHER" id="PTHR13285">
    <property type="entry name" value="ACYLTRANSFERASE"/>
    <property type="match status" value="1"/>
</dbReference>
<feature type="transmembrane region" description="Helical" evidence="8">
    <location>
        <begin position="368"/>
        <end position="385"/>
    </location>
</feature>
<dbReference type="InterPro" id="IPR051085">
    <property type="entry name" value="MB_O-acyltransferase"/>
</dbReference>
<dbReference type="GO" id="GO:0042121">
    <property type="term" value="P:alginic acid biosynthetic process"/>
    <property type="evidence" value="ECO:0007669"/>
    <property type="project" value="InterPro"/>
</dbReference>
<evidence type="ECO:0000313" key="10">
    <source>
        <dbReference type="Proteomes" id="UP000295726"/>
    </source>
</evidence>
<keyword evidence="6 7" id="KW-0472">Membrane</keyword>
<dbReference type="RefSeq" id="WP_132383507.1">
    <property type="nucleotide sequence ID" value="NZ_DAIUIF010000041.1"/>
</dbReference>
<evidence type="ECO:0000256" key="2">
    <source>
        <dbReference type="ARBA" id="ARBA00010323"/>
    </source>
</evidence>
<accession>A0A4R3K1F3</accession>
<comment type="similarity">
    <text evidence="2 7">Belongs to the membrane-bound acyltransferase family.</text>
</comment>
<name>A0A4R3K1F3_9FIRM</name>
<evidence type="ECO:0000256" key="8">
    <source>
        <dbReference type="SAM" id="Phobius"/>
    </source>
</evidence>
<reference evidence="9 10" key="1">
    <citation type="submission" date="2019-03" db="EMBL/GenBank/DDBJ databases">
        <title>Genomic Encyclopedia of Type Strains, Phase IV (KMG-IV): sequencing the most valuable type-strain genomes for metagenomic binning, comparative biology and taxonomic classification.</title>
        <authorList>
            <person name="Goeker M."/>
        </authorList>
    </citation>
    <scope>NUCLEOTIDE SEQUENCE [LARGE SCALE GENOMIC DNA]</scope>
    <source>
        <strain evidence="9 10">DSM 29489</strain>
    </source>
</reference>
<evidence type="ECO:0000256" key="1">
    <source>
        <dbReference type="ARBA" id="ARBA00004651"/>
    </source>
</evidence>
<keyword evidence="4 8" id="KW-0812">Transmembrane</keyword>
<evidence type="ECO:0000256" key="7">
    <source>
        <dbReference type="PIRNR" id="PIRNR016636"/>
    </source>
</evidence>